<feature type="chain" id="PRO_5012556247" evidence="1">
    <location>
        <begin position="16"/>
        <end position="69"/>
    </location>
</feature>
<dbReference type="AlphaFoldDB" id="A0A225UT50"/>
<organism evidence="2 3">
    <name type="scientific">Phytophthora megakarya</name>
    <dbReference type="NCBI Taxonomy" id="4795"/>
    <lineage>
        <taxon>Eukaryota</taxon>
        <taxon>Sar</taxon>
        <taxon>Stramenopiles</taxon>
        <taxon>Oomycota</taxon>
        <taxon>Peronosporomycetes</taxon>
        <taxon>Peronosporales</taxon>
        <taxon>Peronosporaceae</taxon>
        <taxon>Phytophthora</taxon>
    </lineage>
</organism>
<proteinExistence type="predicted"/>
<keyword evidence="1" id="KW-0732">Signal</keyword>
<protein>
    <submittedName>
        <fullName evidence="2">Uncharacterized protein</fullName>
    </submittedName>
</protein>
<comment type="caution">
    <text evidence="2">The sequence shown here is derived from an EMBL/GenBank/DDBJ whole genome shotgun (WGS) entry which is preliminary data.</text>
</comment>
<sequence>MILVLLLALILALEARHVDVETAFLNSWLRGVVGVFAEEGHLWSKAGGKDLVSDFACALGRDRISTLCT</sequence>
<keyword evidence="3" id="KW-1185">Reference proteome</keyword>
<dbReference type="EMBL" id="NBNE01011782">
    <property type="protein sequence ID" value="OWY96334.1"/>
    <property type="molecule type" value="Genomic_DNA"/>
</dbReference>
<gene>
    <name evidence="2" type="ORF">PHMEG_00033421</name>
</gene>
<evidence type="ECO:0000313" key="3">
    <source>
        <dbReference type="Proteomes" id="UP000198211"/>
    </source>
</evidence>
<accession>A0A225UT50</accession>
<feature type="signal peptide" evidence="1">
    <location>
        <begin position="1"/>
        <end position="15"/>
    </location>
</feature>
<dbReference type="Proteomes" id="UP000198211">
    <property type="component" value="Unassembled WGS sequence"/>
</dbReference>
<evidence type="ECO:0000313" key="2">
    <source>
        <dbReference type="EMBL" id="OWY96334.1"/>
    </source>
</evidence>
<reference evidence="3" key="1">
    <citation type="submission" date="2017-03" db="EMBL/GenBank/DDBJ databases">
        <title>Phytopthora megakarya and P. palmivora, two closely related causual agents of cacao black pod achieved similar genome size and gene model numbers by different mechanisms.</title>
        <authorList>
            <person name="Ali S."/>
            <person name="Shao J."/>
            <person name="Larry D.J."/>
            <person name="Kronmiller B."/>
            <person name="Shen D."/>
            <person name="Strem M.D."/>
            <person name="Melnick R.L."/>
            <person name="Guiltinan M.J."/>
            <person name="Tyler B.M."/>
            <person name="Meinhardt L.W."/>
            <person name="Bailey B.A."/>
        </authorList>
    </citation>
    <scope>NUCLEOTIDE SEQUENCE [LARGE SCALE GENOMIC DNA]</scope>
    <source>
        <strain evidence="3">zdho120</strain>
    </source>
</reference>
<name>A0A225UT50_9STRA</name>
<evidence type="ECO:0000256" key="1">
    <source>
        <dbReference type="SAM" id="SignalP"/>
    </source>
</evidence>